<dbReference type="EMBL" id="JBIPKE010000011">
    <property type="protein sequence ID" value="MFH6982324.1"/>
    <property type="molecule type" value="Genomic_DNA"/>
</dbReference>
<gene>
    <name evidence="1" type="ORF">ACHKAR_02685</name>
</gene>
<proteinExistence type="predicted"/>
<comment type="caution">
    <text evidence="1">The sequence shown here is derived from an EMBL/GenBank/DDBJ whole genome shotgun (WGS) entry which is preliminary data.</text>
</comment>
<evidence type="ECO:0000313" key="1">
    <source>
        <dbReference type="EMBL" id="MFH6982324.1"/>
    </source>
</evidence>
<dbReference type="RefSeq" id="WP_159580027.1">
    <property type="nucleotide sequence ID" value="NZ_JBIPKE010000011.1"/>
</dbReference>
<sequence length="154" mass="17383">MIKEFENLREEEIDVLLTAPVYVAILIAGADGNIDKSERKEAIDVAHSKQSRAREQLVDYYKLVGESFESKFNKLIDELPESAEERNKVLTAELRKLNFILPKMDKNFGVKLHASLKELAKKIAEASGGVLGYLSVSYEESKLIELQMIKEPGK</sequence>
<keyword evidence="2" id="KW-1185">Reference proteome</keyword>
<dbReference type="Proteomes" id="UP001610063">
    <property type="component" value="Unassembled WGS sequence"/>
</dbReference>
<accession>A0ABW7N6L4</accession>
<dbReference type="Gene3D" id="1.10.3680.10">
    <property type="entry name" value="TerB-like"/>
    <property type="match status" value="1"/>
</dbReference>
<evidence type="ECO:0008006" key="3">
    <source>
        <dbReference type="Google" id="ProtNLM"/>
    </source>
</evidence>
<organism evidence="1 2">
    <name type="scientific">Marinoscillum luteum</name>
    <dbReference type="NCBI Taxonomy" id="861051"/>
    <lineage>
        <taxon>Bacteria</taxon>
        <taxon>Pseudomonadati</taxon>
        <taxon>Bacteroidota</taxon>
        <taxon>Cytophagia</taxon>
        <taxon>Cytophagales</taxon>
        <taxon>Reichenbachiellaceae</taxon>
        <taxon>Marinoscillum</taxon>
    </lineage>
</organism>
<reference evidence="1 2" key="1">
    <citation type="journal article" date="2013" name="Int. J. Syst. Evol. Microbiol.">
        <title>Marinoscillum luteum sp. nov., isolated from marine sediment.</title>
        <authorList>
            <person name="Cha I.T."/>
            <person name="Park S.J."/>
            <person name="Kim S.J."/>
            <person name="Kim J.G."/>
            <person name="Jung M.Y."/>
            <person name="Shin K.S."/>
            <person name="Kwon K.K."/>
            <person name="Yang S.H."/>
            <person name="Seo Y.S."/>
            <person name="Rhee S.K."/>
        </authorList>
    </citation>
    <scope>NUCLEOTIDE SEQUENCE [LARGE SCALE GENOMIC DNA]</scope>
    <source>
        <strain evidence="1 2">KCTC 23939</strain>
    </source>
</reference>
<evidence type="ECO:0000313" key="2">
    <source>
        <dbReference type="Proteomes" id="UP001610063"/>
    </source>
</evidence>
<name>A0ABW7N6L4_9BACT</name>
<protein>
    <recommendedName>
        <fullName evidence="3">TerB family tellurite resistance protein</fullName>
    </recommendedName>
</protein>
<dbReference type="InterPro" id="IPR029024">
    <property type="entry name" value="TerB-like"/>
</dbReference>